<feature type="transmembrane region" description="Helical" evidence="7">
    <location>
        <begin position="53"/>
        <end position="69"/>
    </location>
</feature>
<dbReference type="SUPFAM" id="SSF103473">
    <property type="entry name" value="MFS general substrate transporter"/>
    <property type="match status" value="1"/>
</dbReference>
<keyword evidence="9" id="KW-1185">Reference proteome</keyword>
<accession>A0ABR1Y3D4</accession>
<keyword evidence="4 7" id="KW-1133">Transmembrane helix</keyword>
<dbReference type="Pfam" id="PF07690">
    <property type="entry name" value="MFS_1"/>
    <property type="match status" value="1"/>
</dbReference>
<protein>
    <submittedName>
        <fullName evidence="8">MFS transporter</fullName>
    </submittedName>
</protein>
<comment type="subcellular location">
    <subcellularLocation>
        <location evidence="1">Membrane</location>
        <topology evidence="1">Multi-pass membrane protein</topology>
    </subcellularLocation>
</comment>
<feature type="transmembrane region" description="Helical" evidence="7">
    <location>
        <begin position="178"/>
        <end position="198"/>
    </location>
</feature>
<reference evidence="8 9" key="1">
    <citation type="journal article" date="2022" name="G3 (Bethesda)">
        <title>Enemy or ally: a genomic approach to elucidate the lifestyle of Phyllosticta citrichinaensis.</title>
        <authorList>
            <person name="Buijs V.A."/>
            <person name="Groenewald J.Z."/>
            <person name="Haridas S."/>
            <person name="LaButti K.M."/>
            <person name="Lipzen A."/>
            <person name="Martin F.M."/>
            <person name="Barry K."/>
            <person name="Grigoriev I.V."/>
            <person name="Crous P.W."/>
            <person name="Seidl M.F."/>
        </authorList>
    </citation>
    <scope>NUCLEOTIDE SEQUENCE [LARGE SCALE GENOMIC DNA]</scope>
    <source>
        <strain evidence="8 9">CBS 129764</strain>
    </source>
</reference>
<evidence type="ECO:0000256" key="7">
    <source>
        <dbReference type="SAM" id="Phobius"/>
    </source>
</evidence>
<feature type="transmembrane region" description="Helical" evidence="7">
    <location>
        <begin position="407"/>
        <end position="428"/>
    </location>
</feature>
<evidence type="ECO:0000256" key="4">
    <source>
        <dbReference type="ARBA" id="ARBA00022989"/>
    </source>
</evidence>
<evidence type="ECO:0000256" key="6">
    <source>
        <dbReference type="SAM" id="MobiDB-lite"/>
    </source>
</evidence>
<evidence type="ECO:0000256" key="1">
    <source>
        <dbReference type="ARBA" id="ARBA00004141"/>
    </source>
</evidence>
<organism evidence="8 9">
    <name type="scientific">Phyllosticta citrichinensis</name>
    <dbReference type="NCBI Taxonomy" id="1130410"/>
    <lineage>
        <taxon>Eukaryota</taxon>
        <taxon>Fungi</taxon>
        <taxon>Dikarya</taxon>
        <taxon>Ascomycota</taxon>
        <taxon>Pezizomycotina</taxon>
        <taxon>Dothideomycetes</taxon>
        <taxon>Dothideomycetes incertae sedis</taxon>
        <taxon>Botryosphaeriales</taxon>
        <taxon>Phyllostictaceae</taxon>
        <taxon>Phyllosticta</taxon>
    </lineage>
</organism>
<dbReference type="Gene3D" id="1.20.1250.20">
    <property type="entry name" value="MFS general substrate transporter like domains"/>
    <property type="match status" value="1"/>
</dbReference>
<evidence type="ECO:0000313" key="8">
    <source>
        <dbReference type="EMBL" id="KAK8175681.1"/>
    </source>
</evidence>
<feature type="transmembrane region" description="Helical" evidence="7">
    <location>
        <begin position="147"/>
        <end position="166"/>
    </location>
</feature>
<feature type="transmembrane region" description="Helical" evidence="7">
    <location>
        <begin position="341"/>
        <end position="362"/>
    </location>
</feature>
<dbReference type="PANTHER" id="PTHR43791">
    <property type="entry name" value="PERMEASE-RELATED"/>
    <property type="match status" value="1"/>
</dbReference>
<evidence type="ECO:0000256" key="2">
    <source>
        <dbReference type="ARBA" id="ARBA00022448"/>
    </source>
</evidence>
<dbReference type="InterPro" id="IPR011701">
    <property type="entry name" value="MFS"/>
</dbReference>
<keyword evidence="3 7" id="KW-0812">Transmembrane</keyword>
<feature type="transmembrane region" description="Helical" evidence="7">
    <location>
        <begin position="81"/>
        <end position="101"/>
    </location>
</feature>
<evidence type="ECO:0000256" key="3">
    <source>
        <dbReference type="ARBA" id="ARBA00022692"/>
    </source>
</evidence>
<name>A0ABR1Y3D4_9PEZI</name>
<dbReference type="Proteomes" id="UP001456524">
    <property type="component" value="Unassembled WGS sequence"/>
</dbReference>
<proteinExistence type="predicted"/>
<keyword evidence="5 7" id="KW-0472">Membrane</keyword>
<sequence length="464" mass="52134">MADSKQPRTEVQGSPEIATETFHDGSEQSKRAFLASFSALEDKQIMRKVDRRFLLLIGMIYLSKNIDYTNAATVKVLQYNWVQSIYFISYIIFEVPCNLLLKKVSPRNWQTRIILSWGAVLACHAAVKNKEGYYTARWFLGMMEADMFPGLAAQLCSCLLAYGISYMNGLSGMSAWRWVYLLEGLAAMLFGAVVFLALPDYPKSPRSRRWLTPREQEYLETRLSDNAPKTADPAFRKEEVVACLKDARTYTFMLAQFMTNFAEYGLSWMLPTVTTDLGFAGLPRNQLLNIPPAAGSVPGVVFAGWFLKRAYIPLPAFLILSGASMLVFFILLAVLKSNIGIYVAVTFGSTFYATWFIPFWAWRSATLKGATGAAFGLAFQNCIEQVEGVVAPQLFQSKFANNGYKTPIAVCAGATAGAFLASWWAWWLTRHVERDVMRIRRLRAKAERKGEVYADDDIDVSGNR</sequence>
<comment type="caution">
    <text evidence="8">The sequence shown here is derived from an EMBL/GenBank/DDBJ whole genome shotgun (WGS) entry which is preliminary data.</text>
</comment>
<evidence type="ECO:0000313" key="9">
    <source>
        <dbReference type="Proteomes" id="UP001456524"/>
    </source>
</evidence>
<keyword evidence="2" id="KW-0813">Transport</keyword>
<dbReference type="PANTHER" id="PTHR43791:SF91">
    <property type="entry name" value="MAJOR FACILITATOR SUPERFAMILY (MFS) PROFILE DOMAIN-CONTAINING PROTEIN-RELATED"/>
    <property type="match status" value="1"/>
</dbReference>
<feature type="region of interest" description="Disordered" evidence="6">
    <location>
        <begin position="1"/>
        <end position="20"/>
    </location>
</feature>
<gene>
    <name evidence="8" type="ORF">IWX90DRAFT_483715</name>
</gene>
<dbReference type="EMBL" id="JBBWUH010000002">
    <property type="protein sequence ID" value="KAK8175681.1"/>
    <property type="molecule type" value="Genomic_DNA"/>
</dbReference>
<feature type="transmembrane region" description="Helical" evidence="7">
    <location>
        <begin position="312"/>
        <end position="334"/>
    </location>
</feature>
<dbReference type="InterPro" id="IPR036259">
    <property type="entry name" value="MFS_trans_sf"/>
</dbReference>
<evidence type="ECO:0000256" key="5">
    <source>
        <dbReference type="ARBA" id="ARBA00023136"/>
    </source>
</evidence>